<dbReference type="PANTHER" id="PTHR11785">
    <property type="entry name" value="AMINO ACID TRANSPORTER"/>
    <property type="match status" value="1"/>
</dbReference>
<feature type="transmembrane region" description="Helical" evidence="5">
    <location>
        <begin position="119"/>
        <end position="139"/>
    </location>
</feature>
<feature type="transmembrane region" description="Helical" evidence="5">
    <location>
        <begin position="12"/>
        <end position="30"/>
    </location>
</feature>
<dbReference type="Gene3D" id="1.20.1740.10">
    <property type="entry name" value="Amino acid/polyamine transporter I"/>
    <property type="match status" value="1"/>
</dbReference>
<comment type="caution">
    <text evidence="6">The sequence shown here is derived from an EMBL/GenBank/DDBJ whole genome shotgun (WGS) entry which is preliminary data.</text>
</comment>
<feature type="transmembrane region" description="Helical" evidence="5">
    <location>
        <begin position="151"/>
        <end position="172"/>
    </location>
</feature>
<evidence type="ECO:0000256" key="1">
    <source>
        <dbReference type="ARBA" id="ARBA00004141"/>
    </source>
</evidence>
<protein>
    <submittedName>
        <fullName evidence="6">Amino acid permease</fullName>
    </submittedName>
</protein>
<reference evidence="6 7" key="1">
    <citation type="submission" date="2023-04" db="EMBL/GenBank/DDBJ databases">
        <title>Clostridium tannerae sp. nov., isolated from the fecal material of an alpaca.</title>
        <authorList>
            <person name="Miller S."/>
            <person name="Hendry M."/>
            <person name="King J."/>
            <person name="Sankaranarayanan K."/>
            <person name="Lawson P.A."/>
        </authorList>
    </citation>
    <scope>NUCLEOTIDE SEQUENCE [LARGE SCALE GENOMIC DNA]</scope>
    <source>
        <strain evidence="6 7">A1-XYC3</strain>
    </source>
</reference>
<evidence type="ECO:0000256" key="5">
    <source>
        <dbReference type="SAM" id="Phobius"/>
    </source>
</evidence>
<name>A0ABU4JST8_9CLOT</name>
<evidence type="ECO:0000256" key="4">
    <source>
        <dbReference type="ARBA" id="ARBA00023136"/>
    </source>
</evidence>
<feature type="transmembrane region" description="Helical" evidence="5">
    <location>
        <begin position="50"/>
        <end position="70"/>
    </location>
</feature>
<feature type="transmembrane region" description="Helical" evidence="5">
    <location>
        <begin position="387"/>
        <end position="406"/>
    </location>
</feature>
<keyword evidence="2 5" id="KW-0812">Transmembrane</keyword>
<evidence type="ECO:0000256" key="2">
    <source>
        <dbReference type="ARBA" id="ARBA00022692"/>
    </source>
</evidence>
<feature type="transmembrane region" description="Helical" evidence="5">
    <location>
        <begin position="330"/>
        <end position="349"/>
    </location>
</feature>
<feature type="transmembrane region" description="Helical" evidence="5">
    <location>
        <begin position="230"/>
        <end position="252"/>
    </location>
</feature>
<dbReference type="EMBL" id="JARUJP010000008">
    <property type="protein sequence ID" value="MDW8801205.1"/>
    <property type="molecule type" value="Genomic_DNA"/>
</dbReference>
<feature type="transmembrane region" description="Helical" evidence="5">
    <location>
        <begin position="412"/>
        <end position="430"/>
    </location>
</feature>
<organism evidence="6 7">
    <name type="scientific">Clostridium tanneri</name>
    <dbReference type="NCBI Taxonomy" id="3037988"/>
    <lineage>
        <taxon>Bacteria</taxon>
        <taxon>Bacillati</taxon>
        <taxon>Bacillota</taxon>
        <taxon>Clostridia</taxon>
        <taxon>Eubacteriales</taxon>
        <taxon>Clostridiaceae</taxon>
        <taxon>Clostridium</taxon>
    </lineage>
</organism>
<feature type="transmembrane region" description="Helical" evidence="5">
    <location>
        <begin position="91"/>
        <end position="113"/>
    </location>
</feature>
<feature type="transmembrane region" description="Helical" evidence="5">
    <location>
        <begin position="355"/>
        <end position="375"/>
    </location>
</feature>
<gene>
    <name evidence="6" type="ORF">P8V03_08550</name>
</gene>
<dbReference type="InterPro" id="IPR050598">
    <property type="entry name" value="AminoAcid_Transporter"/>
</dbReference>
<dbReference type="PANTHER" id="PTHR11785:SF512">
    <property type="entry name" value="SOBREMESA, ISOFORM B"/>
    <property type="match status" value="1"/>
</dbReference>
<evidence type="ECO:0000313" key="6">
    <source>
        <dbReference type="EMBL" id="MDW8801205.1"/>
    </source>
</evidence>
<feature type="transmembrane region" description="Helical" evidence="5">
    <location>
        <begin position="272"/>
        <end position="297"/>
    </location>
</feature>
<comment type="subcellular location">
    <subcellularLocation>
        <location evidence="1">Membrane</location>
        <topology evidence="1">Multi-pass membrane protein</topology>
    </subcellularLocation>
</comment>
<evidence type="ECO:0000256" key="3">
    <source>
        <dbReference type="ARBA" id="ARBA00022989"/>
    </source>
</evidence>
<keyword evidence="3 5" id="KW-1133">Transmembrane helix</keyword>
<dbReference type="Proteomes" id="UP001281656">
    <property type="component" value="Unassembled WGS sequence"/>
</dbReference>
<dbReference type="InterPro" id="IPR002293">
    <property type="entry name" value="AA/rel_permease1"/>
</dbReference>
<dbReference type="RefSeq" id="WP_261672936.1">
    <property type="nucleotide sequence ID" value="NZ_JARUJP010000008.1"/>
</dbReference>
<keyword evidence="7" id="KW-1185">Reference proteome</keyword>
<sequence>MSKNELKKEIGLVPALAIVIGMVIGGGVFFKPTAVFTATGAPGLGMMAWVLGGIISVAGGLTAAEVSAAIPKTGGMVAYLNETYGDVWGYLLGWAQTVIYFPANIAALGIIFATQAVSLLALGDGMIIPIAIITTIFLICMNSLGSKTGGAIQTVATVAKLVPLFAIILVGLTKGDGGVVRLFPMTAADHPIGTSLGSALVATMFAYDGWINVGAIAGEMKNPGKDLPKAIIGGISVVMAIYLLINVAYLFVLPATTLAATKTPAADVASVIFGPGGGKIITIGILISIFGSLNGYIMTGMRIPYAMAVENKLPFSNWLGKLHPTFKTPINSGILIGVISILLIFSGKFDQLTDLLIFVIWIFYVMTFCAVFTLRKNRPELHRPYKVPLYPVIPAIAIIGGLYIILNTLFTQPMNAGLGLVATLIGYPVYKSRKDKFIKSDEDIA</sequence>
<evidence type="ECO:0000313" key="7">
    <source>
        <dbReference type="Proteomes" id="UP001281656"/>
    </source>
</evidence>
<accession>A0ABU4JST8</accession>
<dbReference type="PIRSF" id="PIRSF006060">
    <property type="entry name" value="AA_transporter"/>
    <property type="match status" value="1"/>
</dbReference>
<dbReference type="Pfam" id="PF13520">
    <property type="entry name" value="AA_permease_2"/>
    <property type="match status" value="1"/>
</dbReference>
<keyword evidence="4 5" id="KW-0472">Membrane</keyword>
<proteinExistence type="predicted"/>